<accession>A0A286QQI2</accession>
<dbReference type="EMBL" id="KY705266">
    <property type="protein sequence ID" value="ARU13695.1"/>
    <property type="molecule type" value="Genomic_DNA"/>
</dbReference>
<reference evidence="1 2" key="1">
    <citation type="journal article" date="2017" name="Front. Microbiol.">
        <title>Global Survey and Genome Exploration of Bacteriophages Infecting the Lactic Acid Bacterium Streptococcus thermophilus.</title>
        <authorList>
            <person name="McDonnell B."/>
            <person name="Mahony J."/>
            <person name="Hanemaaijer L."/>
            <person name="Neve H."/>
            <person name="Noben J.-P."/>
            <person name="Lugli G.A."/>
            <person name="Ventura M."/>
            <person name="Kouwen T.R."/>
            <person name="van Sinderen D."/>
        </authorList>
    </citation>
    <scope>NUCLEOTIDE SEQUENCE [LARGE SCALE GENOMIC DNA]</scope>
</reference>
<sequence>MKKYLTGFGQESKQKCQHGLLKTMHQSLAVTDTTRHTLGKTLI</sequence>
<evidence type="ECO:0000313" key="2">
    <source>
        <dbReference type="Proteomes" id="UP000224443"/>
    </source>
</evidence>
<name>A0A286QQI2_9CAUD</name>
<organism evidence="1 2">
    <name type="scientific">Streptococcus phage P7152</name>
    <dbReference type="NCBI Taxonomy" id="1971425"/>
    <lineage>
        <taxon>Viruses</taxon>
        <taxon>Duplodnaviria</taxon>
        <taxon>Heunggongvirae</taxon>
        <taxon>Uroviricota</taxon>
        <taxon>Caudoviricetes</taxon>
        <taxon>Aliceevansviridae</taxon>
        <taxon>Moineauvirus</taxon>
        <taxon>Moineauvirus P7152</taxon>
    </lineage>
</organism>
<protein>
    <submittedName>
        <fullName evidence="1">Uncharacterized protein</fullName>
    </submittedName>
</protein>
<gene>
    <name evidence="1" type="ORF">P7152_31</name>
</gene>
<keyword evidence="2" id="KW-1185">Reference proteome</keyword>
<dbReference type="Proteomes" id="UP000224443">
    <property type="component" value="Segment"/>
</dbReference>
<evidence type="ECO:0000313" key="1">
    <source>
        <dbReference type="EMBL" id="ARU13695.1"/>
    </source>
</evidence>
<proteinExistence type="predicted"/>